<accession>A0ABS4TWQ6</accession>
<feature type="transmembrane region" description="Helical" evidence="7">
    <location>
        <begin position="59"/>
        <end position="79"/>
    </location>
</feature>
<comment type="caution">
    <text evidence="10">The sequence shown here is derived from an EMBL/GenBank/DDBJ whole genome shotgun (WGS) entry which is preliminary data.</text>
</comment>
<evidence type="ECO:0000256" key="4">
    <source>
        <dbReference type="ARBA" id="ARBA00022840"/>
    </source>
</evidence>
<dbReference type="Pfam" id="PF00664">
    <property type="entry name" value="ABC_membrane"/>
    <property type="match status" value="1"/>
</dbReference>
<dbReference type="PROSITE" id="PS50893">
    <property type="entry name" value="ABC_TRANSPORTER_2"/>
    <property type="match status" value="1"/>
</dbReference>
<feature type="transmembrane region" description="Helical" evidence="7">
    <location>
        <begin position="163"/>
        <end position="181"/>
    </location>
</feature>
<dbReference type="CDD" id="cd03228">
    <property type="entry name" value="ABCC_MRP_Like"/>
    <property type="match status" value="1"/>
</dbReference>
<dbReference type="EMBL" id="JAGINW010000001">
    <property type="protein sequence ID" value="MBP2328419.1"/>
    <property type="molecule type" value="Genomic_DNA"/>
</dbReference>
<keyword evidence="4 10" id="KW-0067">ATP-binding</keyword>
<evidence type="ECO:0000256" key="5">
    <source>
        <dbReference type="ARBA" id="ARBA00022989"/>
    </source>
</evidence>
<evidence type="ECO:0000256" key="7">
    <source>
        <dbReference type="SAM" id="Phobius"/>
    </source>
</evidence>
<evidence type="ECO:0000256" key="6">
    <source>
        <dbReference type="ARBA" id="ARBA00023136"/>
    </source>
</evidence>
<dbReference type="SUPFAM" id="SSF52540">
    <property type="entry name" value="P-loop containing nucleoside triphosphate hydrolases"/>
    <property type="match status" value="1"/>
</dbReference>
<dbReference type="PROSITE" id="PS50929">
    <property type="entry name" value="ABC_TM1F"/>
    <property type="match status" value="1"/>
</dbReference>
<dbReference type="InterPro" id="IPR003439">
    <property type="entry name" value="ABC_transporter-like_ATP-bd"/>
</dbReference>
<feature type="transmembrane region" description="Helical" evidence="7">
    <location>
        <begin position="249"/>
        <end position="271"/>
    </location>
</feature>
<name>A0ABS4TWQ6_9PSEU</name>
<dbReference type="PANTHER" id="PTHR43394:SF1">
    <property type="entry name" value="ATP-BINDING CASSETTE SUB-FAMILY B MEMBER 10, MITOCHONDRIAL"/>
    <property type="match status" value="1"/>
</dbReference>
<dbReference type="Pfam" id="PF00005">
    <property type="entry name" value="ABC_tran"/>
    <property type="match status" value="1"/>
</dbReference>
<feature type="domain" description="ABC transmembrane type-1" evidence="9">
    <location>
        <begin position="27"/>
        <end position="294"/>
    </location>
</feature>
<sequence>MTARIWRTGPGYRLLISVLRGRRRALAWILLWSVLESLPPLLSGLLVSFAIDGFLNGDVGGALGSLGLFLAAALVGALATRQMFPWLADVVESVRDSFVVATVEGVLAEAVRSTGPPDAAGVARLTEHVQSVREVLFALLRIVRQIAFAVVAALIGLCLLAPIVALVTMMAVGLAIAVFVTRMARLAATQKAVLLAEEAVAQRAGAVFGGIRDVVACAGERQAMADVGRAVDDHVQLTRTLARTTAFRMVLIFVGCGLPLVALLAAAPWLLRNGHLSVGELVGAVTYLTTGLEPALRRMLEVLATWGLEMAVSVVRLGEGFAAGGSARTGRPVPAQGTLTAQGLTFGYGPHAAPVFRDLGLRLAEGEHLAVVGPSGTGKSTLVNLLAGLLPPGRGEITLGGTPLGDITDADLRRTIVLIPQEAYVFAGTLRENICYLAPDARECEISAAVAAVGLGAVVARLGGLDAAIGAGGAELSHGEAQLVALARVYLSQARIVILDEATSGLDPDAEATADAAFAGSGVTLIVVAHRISSARRAGRVLLLDGDTAVTGTHDELLQRSTTYADLAGHWRLPVRPG</sequence>
<keyword evidence="5 7" id="KW-1133">Transmembrane helix</keyword>
<keyword evidence="6 7" id="KW-0472">Membrane</keyword>
<dbReference type="SMART" id="SM00382">
    <property type="entry name" value="AAA"/>
    <property type="match status" value="1"/>
</dbReference>
<keyword evidence="3" id="KW-0547">Nucleotide-binding</keyword>
<evidence type="ECO:0000313" key="11">
    <source>
        <dbReference type="Proteomes" id="UP001519332"/>
    </source>
</evidence>
<organism evidence="10 11">
    <name type="scientific">Kibdelosporangium banguiense</name>
    <dbReference type="NCBI Taxonomy" id="1365924"/>
    <lineage>
        <taxon>Bacteria</taxon>
        <taxon>Bacillati</taxon>
        <taxon>Actinomycetota</taxon>
        <taxon>Actinomycetes</taxon>
        <taxon>Pseudonocardiales</taxon>
        <taxon>Pseudonocardiaceae</taxon>
        <taxon>Kibdelosporangium</taxon>
    </lineage>
</organism>
<dbReference type="Gene3D" id="1.20.1560.10">
    <property type="entry name" value="ABC transporter type 1, transmembrane domain"/>
    <property type="match status" value="1"/>
</dbReference>
<dbReference type="Gene3D" id="3.40.50.300">
    <property type="entry name" value="P-loop containing nucleotide triphosphate hydrolases"/>
    <property type="match status" value="1"/>
</dbReference>
<protein>
    <submittedName>
        <fullName evidence="10">ATP-binding cassette subfamily C protein</fullName>
    </submittedName>
</protein>
<dbReference type="SUPFAM" id="SSF90123">
    <property type="entry name" value="ABC transporter transmembrane region"/>
    <property type="match status" value="1"/>
</dbReference>
<dbReference type="Proteomes" id="UP001519332">
    <property type="component" value="Unassembled WGS sequence"/>
</dbReference>
<evidence type="ECO:0000259" key="8">
    <source>
        <dbReference type="PROSITE" id="PS50893"/>
    </source>
</evidence>
<comment type="subcellular location">
    <subcellularLocation>
        <location evidence="1">Cell membrane</location>
        <topology evidence="1">Multi-pass membrane protein</topology>
    </subcellularLocation>
</comment>
<reference evidence="10 11" key="1">
    <citation type="submission" date="2021-03" db="EMBL/GenBank/DDBJ databases">
        <title>Sequencing the genomes of 1000 actinobacteria strains.</title>
        <authorList>
            <person name="Klenk H.-P."/>
        </authorList>
    </citation>
    <scope>NUCLEOTIDE SEQUENCE [LARGE SCALE GENOMIC DNA]</scope>
    <source>
        <strain evidence="10 11">DSM 46670</strain>
    </source>
</reference>
<evidence type="ECO:0000256" key="1">
    <source>
        <dbReference type="ARBA" id="ARBA00004651"/>
    </source>
</evidence>
<dbReference type="RefSeq" id="WP_209645416.1">
    <property type="nucleotide sequence ID" value="NZ_JAGINW010000001.1"/>
</dbReference>
<dbReference type="GO" id="GO:0005524">
    <property type="term" value="F:ATP binding"/>
    <property type="evidence" value="ECO:0007669"/>
    <property type="project" value="UniProtKB-KW"/>
</dbReference>
<feature type="transmembrane region" description="Helical" evidence="7">
    <location>
        <begin position="135"/>
        <end position="157"/>
    </location>
</feature>
<dbReference type="InterPro" id="IPR011527">
    <property type="entry name" value="ABC1_TM_dom"/>
</dbReference>
<evidence type="ECO:0000259" key="9">
    <source>
        <dbReference type="PROSITE" id="PS50929"/>
    </source>
</evidence>
<dbReference type="InterPro" id="IPR017871">
    <property type="entry name" value="ABC_transporter-like_CS"/>
</dbReference>
<feature type="domain" description="ABC transporter" evidence="8">
    <location>
        <begin position="339"/>
        <end position="570"/>
    </location>
</feature>
<dbReference type="InterPro" id="IPR003593">
    <property type="entry name" value="AAA+_ATPase"/>
</dbReference>
<evidence type="ECO:0000256" key="3">
    <source>
        <dbReference type="ARBA" id="ARBA00022741"/>
    </source>
</evidence>
<feature type="transmembrane region" description="Helical" evidence="7">
    <location>
        <begin position="25"/>
        <end position="47"/>
    </location>
</feature>
<keyword evidence="11" id="KW-1185">Reference proteome</keyword>
<evidence type="ECO:0000256" key="2">
    <source>
        <dbReference type="ARBA" id="ARBA00022692"/>
    </source>
</evidence>
<dbReference type="InterPro" id="IPR027417">
    <property type="entry name" value="P-loop_NTPase"/>
</dbReference>
<proteinExistence type="predicted"/>
<dbReference type="InterPro" id="IPR036640">
    <property type="entry name" value="ABC1_TM_sf"/>
</dbReference>
<dbReference type="PANTHER" id="PTHR43394">
    <property type="entry name" value="ATP-DEPENDENT PERMEASE MDL1, MITOCHONDRIAL"/>
    <property type="match status" value="1"/>
</dbReference>
<evidence type="ECO:0000313" key="10">
    <source>
        <dbReference type="EMBL" id="MBP2328419.1"/>
    </source>
</evidence>
<keyword evidence="2 7" id="KW-0812">Transmembrane</keyword>
<dbReference type="PROSITE" id="PS00211">
    <property type="entry name" value="ABC_TRANSPORTER_1"/>
    <property type="match status" value="1"/>
</dbReference>
<gene>
    <name evidence="10" type="ORF">JOF56_008804</name>
</gene>
<dbReference type="InterPro" id="IPR039421">
    <property type="entry name" value="Type_1_exporter"/>
</dbReference>